<feature type="chain" id="PRO_5013040807" description="HdeA/HdeB family protein" evidence="1">
    <location>
        <begin position="21"/>
        <end position="180"/>
    </location>
</feature>
<dbReference type="OrthoDB" id="5456626at2"/>
<protein>
    <recommendedName>
        <fullName evidence="4">HdeA/HdeB family protein</fullName>
    </recommendedName>
</protein>
<evidence type="ECO:0000256" key="1">
    <source>
        <dbReference type="SAM" id="SignalP"/>
    </source>
</evidence>
<gene>
    <name evidence="2" type="ORF">DESPIGER_1706</name>
</gene>
<feature type="signal peptide" evidence="1">
    <location>
        <begin position="1"/>
        <end position="20"/>
    </location>
</feature>
<name>A0A1K1LJ71_9BACT</name>
<evidence type="ECO:0000313" key="2">
    <source>
        <dbReference type="EMBL" id="SFV73542.1"/>
    </source>
</evidence>
<dbReference type="AlphaFoldDB" id="A0A1K1LJ71"/>
<dbReference type="EMBL" id="LT630450">
    <property type="protein sequence ID" value="SFV73542.1"/>
    <property type="molecule type" value="Genomic_DNA"/>
</dbReference>
<reference evidence="3" key="1">
    <citation type="submission" date="2016-10" db="EMBL/GenBank/DDBJ databases">
        <authorList>
            <person name="Wegmann U."/>
        </authorList>
    </citation>
    <scope>NUCLEOTIDE SEQUENCE [LARGE SCALE GENOMIC DNA]</scope>
</reference>
<sequence>MKKWLLCCCLLLALPLAVRAEDEKIDPANYICAEFVAQGAVSQDPPVFQALQIDGFVSSNIGYTVADPQAINVLVPQAYLMCQEQPTTVVAEIWEPLKKKLPRPVSGEWEADVTKCRAYNEHPENGSGFVIWLDAYNRQYNVTEKSILARQETLDKFLAACAKNPDAFMIDVLQETLGNK</sequence>
<accession>A0A1K1LJ71</accession>
<dbReference type="Proteomes" id="UP000186323">
    <property type="component" value="Chromosome I"/>
</dbReference>
<proteinExistence type="predicted"/>
<evidence type="ECO:0008006" key="4">
    <source>
        <dbReference type="Google" id="ProtNLM"/>
    </source>
</evidence>
<organism evidence="2 3">
    <name type="scientific">Desulfovibrio piger</name>
    <dbReference type="NCBI Taxonomy" id="901"/>
    <lineage>
        <taxon>Bacteria</taxon>
        <taxon>Pseudomonadati</taxon>
        <taxon>Thermodesulfobacteriota</taxon>
        <taxon>Desulfovibrionia</taxon>
        <taxon>Desulfovibrionales</taxon>
        <taxon>Desulfovibrionaceae</taxon>
        <taxon>Desulfovibrio</taxon>
    </lineage>
</organism>
<keyword evidence="3" id="KW-1185">Reference proteome</keyword>
<keyword evidence="1" id="KW-0732">Signal</keyword>
<dbReference type="KEGG" id="dpg:DESPIGER_1706"/>
<dbReference type="RefSeq" id="WP_072335439.1">
    <property type="nucleotide sequence ID" value="NZ_CALJDE010000065.1"/>
</dbReference>
<evidence type="ECO:0000313" key="3">
    <source>
        <dbReference type="Proteomes" id="UP000186323"/>
    </source>
</evidence>